<dbReference type="InterPro" id="IPR027521">
    <property type="entry name" value="Usb1"/>
</dbReference>
<dbReference type="Gene3D" id="3.90.1140.10">
    <property type="entry name" value="Cyclic phosphodiesterase"/>
    <property type="match status" value="1"/>
</dbReference>
<name>A0A167WHF5_9AGAM</name>
<dbReference type="Proteomes" id="UP000076532">
    <property type="component" value="Unassembled WGS sequence"/>
</dbReference>
<keyword evidence="3" id="KW-0456">Lyase</keyword>
<accession>A0A167WHF5</accession>
<dbReference type="GO" id="GO:0005634">
    <property type="term" value="C:nucleus"/>
    <property type="evidence" value="ECO:0007669"/>
    <property type="project" value="TreeGrafter"/>
</dbReference>
<dbReference type="OrthoDB" id="49151at2759"/>
<organism evidence="8 9">
    <name type="scientific">Athelia psychrophila</name>
    <dbReference type="NCBI Taxonomy" id="1759441"/>
    <lineage>
        <taxon>Eukaryota</taxon>
        <taxon>Fungi</taxon>
        <taxon>Dikarya</taxon>
        <taxon>Basidiomycota</taxon>
        <taxon>Agaricomycotina</taxon>
        <taxon>Agaricomycetes</taxon>
        <taxon>Agaricomycetidae</taxon>
        <taxon>Atheliales</taxon>
        <taxon>Atheliaceae</taxon>
        <taxon>Athelia</taxon>
    </lineage>
</organism>
<keyword evidence="2" id="KW-0378">Hydrolase</keyword>
<keyword evidence="4" id="KW-0539">Nucleus</keyword>
<dbReference type="GO" id="GO:0000175">
    <property type="term" value="F:3'-5'-RNA exonuclease activity"/>
    <property type="evidence" value="ECO:0007669"/>
    <property type="project" value="TreeGrafter"/>
</dbReference>
<dbReference type="GO" id="GO:0016829">
    <property type="term" value="F:lyase activity"/>
    <property type="evidence" value="ECO:0007669"/>
    <property type="project" value="UniProtKB-KW"/>
</dbReference>
<evidence type="ECO:0000313" key="9">
    <source>
        <dbReference type="Proteomes" id="UP000076532"/>
    </source>
</evidence>
<evidence type="ECO:0000256" key="1">
    <source>
        <dbReference type="ARBA" id="ARBA00022722"/>
    </source>
</evidence>
<evidence type="ECO:0000256" key="7">
    <source>
        <dbReference type="SAM" id="MobiDB-lite"/>
    </source>
</evidence>
<evidence type="ECO:0000256" key="4">
    <source>
        <dbReference type="ARBA" id="ARBA00023242"/>
    </source>
</evidence>
<feature type="region of interest" description="Disordered" evidence="7">
    <location>
        <begin position="1"/>
        <end position="37"/>
    </location>
</feature>
<sequence length="316" mass="34609">MKRPPQALVSYASSDDDSEHDEPEIIPEPPLKKRKLPALADSLRPSAPINNPALHQGRVRSSPHVEGQWAAHIYVPVFVDAGSALGRLLDDVQLDAREMVPSLIEIGVLEGKDEVANDAGDAGKGRKKRRGERELHVSLSRPTYLRAHQREDLKRAIKTVAKAHAPFKASFATFSALTNDEKTRTFLTLEVGAGHNELRALTEALTPALRAIRQKEFYSDPRFHASIAWALLDARPALPPQPPSHASPVPFAAPTSQVFPTIPHFPPTFIASLIAKHSAQLARPVVGAFEVGEVKVKIGREEHGWKMGGTAVELNW</sequence>
<dbReference type="AlphaFoldDB" id="A0A167WHF5"/>
<dbReference type="GO" id="GO:0034477">
    <property type="term" value="P:U6 snRNA 3'-end processing"/>
    <property type="evidence" value="ECO:0007669"/>
    <property type="project" value="InterPro"/>
</dbReference>
<proteinExistence type="predicted"/>
<evidence type="ECO:0000256" key="5">
    <source>
        <dbReference type="ARBA" id="ARBA00029543"/>
    </source>
</evidence>
<protein>
    <recommendedName>
        <fullName evidence="5">U6 snRNA phosphodiesterase 1</fullName>
    </recommendedName>
    <alternativeName>
        <fullName evidence="6">3'-5' RNA exonuclease USB1</fullName>
    </alternativeName>
</protein>
<evidence type="ECO:0000313" key="8">
    <source>
        <dbReference type="EMBL" id="KZP06104.1"/>
    </source>
</evidence>
<dbReference type="PANTHER" id="PTHR13522">
    <property type="entry name" value="U6 SNRNA PHOSPHODIESTERASE 1"/>
    <property type="match status" value="1"/>
</dbReference>
<gene>
    <name evidence="8" type="ORF">FIBSPDRAFT_876858</name>
</gene>
<evidence type="ECO:0000256" key="6">
    <source>
        <dbReference type="ARBA" id="ARBA00030030"/>
    </source>
</evidence>
<keyword evidence="9" id="KW-1185">Reference proteome</keyword>
<feature type="compositionally biased region" description="Acidic residues" evidence="7">
    <location>
        <begin position="14"/>
        <end position="25"/>
    </location>
</feature>
<evidence type="ECO:0000256" key="2">
    <source>
        <dbReference type="ARBA" id="ARBA00022801"/>
    </source>
</evidence>
<dbReference type="Pfam" id="PF09749">
    <property type="entry name" value="HVSL"/>
    <property type="match status" value="1"/>
</dbReference>
<dbReference type="STRING" id="436010.A0A167WHF5"/>
<reference evidence="8 9" key="1">
    <citation type="journal article" date="2016" name="Mol. Biol. Evol.">
        <title>Comparative Genomics of Early-Diverging Mushroom-Forming Fungi Provides Insights into the Origins of Lignocellulose Decay Capabilities.</title>
        <authorList>
            <person name="Nagy L.G."/>
            <person name="Riley R."/>
            <person name="Tritt A."/>
            <person name="Adam C."/>
            <person name="Daum C."/>
            <person name="Floudas D."/>
            <person name="Sun H."/>
            <person name="Yadav J.S."/>
            <person name="Pangilinan J."/>
            <person name="Larsson K.H."/>
            <person name="Matsuura K."/>
            <person name="Barry K."/>
            <person name="Labutti K."/>
            <person name="Kuo R."/>
            <person name="Ohm R.A."/>
            <person name="Bhattacharya S.S."/>
            <person name="Shirouzu T."/>
            <person name="Yoshinaga Y."/>
            <person name="Martin F.M."/>
            <person name="Grigoriev I.V."/>
            <person name="Hibbett D.S."/>
        </authorList>
    </citation>
    <scope>NUCLEOTIDE SEQUENCE [LARGE SCALE GENOMIC DNA]</scope>
    <source>
        <strain evidence="8 9">CBS 109695</strain>
    </source>
</reference>
<dbReference type="EMBL" id="KV417804">
    <property type="protein sequence ID" value="KZP06104.1"/>
    <property type="molecule type" value="Genomic_DNA"/>
</dbReference>
<dbReference type="PANTHER" id="PTHR13522:SF3">
    <property type="entry name" value="U6 SNRNA PHOSPHODIESTERASE 1"/>
    <property type="match status" value="1"/>
</dbReference>
<keyword evidence="1" id="KW-0540">Nuclease</keyword>
<evidence type="ECO:0000256" key="3">
    <source>
        <dbReference type="ARBA" id="ARBA00023239"/>
    </source>
</evidence>